<evidence type="ECO:0000313" key="2">
    <source>
        <dbReference type="Proteomes" id="UP001417504"/>
    </source>
</evidence>
<dbReference type="AlphaFoldDB" id="A0AAP0PW04"/>
<gene>
    <name evidence="1" type="ORF">Sjap_002321</name>
</gene>
<protein>
    <submittedName>
        <fullName evidence="1">Uncharacterized protein</fullName>
    </submittedName>
</protein>
<comment type="caution">
    <text evidence="1">The sequence shown here is derived from an EMBL/GenBank/DDBJ whole genome shotgun (WGS) entry which is preliminary data.</text>
</comment>
<dbReference type="EMBL" id="JBBNAE010000001">
    <property type="protein sequence ID" value="KAK9154841.1"/>
    <property type="molecule type" value="Genomic_DNA"/>
</dbReference>
<evidence type="ECO:0000313" key="1">
    <source>
        <dbReference type="EMBL" id="KAK9154841.1"/>
    </source>
</evidence>
<accession>A0AAP0PW04</accession>
<proteinExistence type="predicted"/>
<organism evidence="1 2">
    <name type="scientific">Stephania japonica</name>
    <dbReference type="NCBI Taxonomy" id="461633"/>
    <lineage>
        <taxon>Eukaryota</taxon>
        <taxon>Viridiplantae</taxon>
        <taxon>Streptophyta</taxon>
        <taxon>Embryophyta</taxon>
        <taxon>Tracheophyta</taxon>
        <taxon>Spermatophyta</taxon>
        <taxon>Magnoliopsida</taxon>
        <taxon>Ranunculales</taxon>
        <taxon>Menispermaceae</taxon>
        <taxon>Menispermoideae</taxon>
        <taxon>Cissampelideae</taxon>
        <taxon>Stephania</taxon>
    </lineage>
</organism>
<name>A0AAP0PW04_9MAGN</name>
<keyword evidence="2" id="KW-1185">Reference proteome</keyword>
<dbReference type="Proteomes" id="UP001417504">
    <property type="component" value="Unassembled WGS sequence"/>
</dbReference>
<reference evidence="1 2" key="1">
    <citation type="submission" date="2024-01" db="EMBL/GenBank/DDBJ databases">
        <title>Genome assemblies of Stephania.</title>
        <authorList>
            <person name="Yang L."/>
        </authorList>
    </citation>
    <scope>NUCLEOTIDE SEQUENCE [LARGE SCALE GENOMIC DNA]</scope>
    <source>
        <strain evidence="1">QJT</strain>
        <tissue evidence="1">Leaf</tissue>
    </source>
</reference>
<sequence length="92" mass="10421">MACVQVFIEFNRERESKTSPVVCVRTNLVVGDFKSWTNCPSHVTYLPSLPPTWAHPIFLTSYVRIKIVLHNYRGGSIFIPIYGPIGDALNIK</sequence>